<dbReference type="PANTHER" id="PTHR32141">
    <property type="match status" value="1"/>
</dbReference>
<protein>
    <recommendedName>
        <fullName evidence="5">FBD domain-containing protein</fullName>
    </recommendedName>
</protein>
<evidence type="ECO:0000313" key="3">
    <source>
        <dbReference type="EMBL" id="GJM94006.1"/>
    </source>
</evidence>
<evidence type="ECO:0000313" key="4">
    <source>
        <dbReference type="Proteomes" id="UP001054889"/>
    </source>
</evidence>
<feature type="domain" description="FBD" evidence="1">
    <location>
        <begin position="320"/>
        <end position="359"/>
    </location>
</feature>
<organism evidence="3 4">
    <name type="scientific">Eleusine coracana subsp. coracana</name>
    <dbReference type="NCBI Taxonomy" id="191504"/>
    <lineage>
        <taxon>Eukaryota</taxon>
        <taxon>Viridiplantae</taxon>
        <taxon>Streptophyta</taxon>
        <taxon>Embryophyta</taxon>
        <taxon>Tracheophyta</taxon>
        <taxon>Spermatophyta</taxon>
        <taxon>Magnoliopsida</taxon>
        <taxon>Liliopsida</taxon>
        <taxon>Poales</taxon>
        <taxon>Poaceae</taxon>
        <taxon>PACMAD clade</taxon>
        <taxon>Chloridoideae</taxon>
        <taxon>Cynodonteae</taxon>
        <taxon>Eleusininae</taxon>
        <taxon>Eleusine</taxon>
    </lineage>
</organism>
<dbReference type="Pfam" id="PF24758">
    <property type="entry name" value="LRR_At5g56370"/>
    <property type="match status" value="1"/>
</dbReference>
<sequence>MAWTASAPSQTTSSATSSPRLPIRNGACTAALATCWRSLWSSIPLVLHDSDLLLASTFDDEVRAVAFAAVGCILADHPGPFRKDLVLLDVDDSTKDGVLQRLANDILRCASLQRLFLTYWQISFSGTTTDVTFPHLKKFGMQYSSMRDQDLDHILACSPVLQILTLSFSKYPQRIRLRSKSLQCMVLWMYMAEELAVVDVSCLKRLIMWITFSAVDDSLMIVKIHRAPELREFGYLEPRVHQLEIGNTVINATTKANPSSIVPSVKILALKVNFSAVNEVNMLPSFLRCIPNVETLHMESSVIGGVTASHHAMFWREVLPVECLKSHVKKIVMHKFRGHRSEFEFLKFIAKGARKLQNLLLVLTKEVPASVDQVAEVNRQLAIGT</sequence>
<dbReference type="SUPFAM" id="SSF52047">
    <property type="entry name" value="RNI-like"/>
    <property type="match status" value="1"/>
</dbReference>
<evidence type="ECO:0008006" key="5">
    <source>
        <dbReference type="Google" id="ProtNLM"/>
    </source>
</evidence>
<dbReference type="Pfam" id="PF08387">
    <property type="entry name" value="FBD"/>
    <property type="match status" value="1"/>
</dbReference>
<comment type="caution">
    <text evidence="3">The sequence shown here is derived from an EMBL/GenBank/DDBJ whole genome shotgun (WGS) entry which is preliminary data.</text>
</comment>
<dbReference type="AlphaFoldDB" id="A0AAV5C774"/>
<dbReference type="InterPro" id="IPR055302">
    <property type="entry name" value="F-box_dom-containing"/>
</dbReference>
<reference evidence="3" key="2">
    <citation type="submission" date="2021-12" db="EMBL/GenBank/DDBJ databases">
        <title>Resequencing data analysis of finger millet.</title>
        <authorList>
            <person name="Hatakeyama M."/>
            <person name="Aluri S."/>
            <person name="Balachadran M.T."/>
            <person name="Sivarajan S.R."/>
            <person name="Poveda L."/>
            <person name="Shimizu-Inatsugi R."/>
            <person name="Schlapbach R."/>
            <person name="Sreeman S.M."/>
            <person name="Shimizu K.K."/>
        </authorList>
    </citation>
    <scope>NUCLEOTIDE SEQUENCE</scope>
</reference>
<dbReference type="InterPro" id="IPR006566">
    <property type="entry name" value="FBD"/>
</dbReference>
<dbReference type="Gene3D" id="3.80.10.10">
    <property type="entry name" value="Ribonuclease Inhibitor"/>
    <property type="match status" value="1"/>
</dbReference>
<keyword evidence="4" id="KW-1185">Reference proteome</keyword>
<accession>A0AAV5C774</accession>
<proteinExistence type="predicted"/>
<feature type="domain" description="F-box/LRR-repeat protein 15/At3g58940/PEG3-like LRR" evidence="2">
    <location>
        <begin position="99"/>
        <end position="297"/>
    </location>
</feature>
<reference evidence="3" key="1">
    <citation type="journal article" date="2018" name="DNA Res.">
        <title>Multiple hybrid de novo genome assembly of finger millet, an orphan allotetraploid crop.</title>
        <authorList>
            <person name="Hatakeyama M."/>
            <person name="Aluri S."/>
            <person name="Balachadran M.T."/>
            <person name="Sivarajan S.R."/>
            <person name="Patrignani A."/>
            <person name="Gruter S."/>
            <person name="Poveda L."/>
            <person name="Shimizu-Inatsugi R."/>
            <person name="Baeten J."/>
            <person name="Francoijs K.J."/>
            <person name="Nataraja K.N."/>
            <person name="Reddy Y.A.N."/>
            <person name="Phadnis S."/>
            <person name="Ravikumar R.L."/>
            <person name="Schlapbach R."/>
            <person name="Sreeman S.M."/>
            <person name="Shimizu K.K."/>
        </authorList>
    </citation>
    <scope>NUCLEOTIDE SEQUENCE</scope>
</reference>
<evidence type="ECO:0000259" key="2">
    <source>
        <dbReference type="Pfam" id="PF24758"/>
    </source>
</evidence>
<name>A0AAV5C774_ELECO</name>
<dbReference type="EMBL" id="BQKI01000004">
    <property type="protein sequence ID" value="GJM94006.1"/>
    <property type="molecule type" value="Genomic_DNA"/>
</dbReference>
<dbReference type="Proteomes" id="UP001054889">
    <property type="component" value="Unassembled WGS sequence"/>
</dbReference>
<dbReference type="PANTHER" id="PTHR32141:SF153">
    <property type="entry name" value="OS06G0685200 PROTEIN"/>
    <property type="match status" value="1"/>
</dbReference>
<evidence type="ECO:0000259" key="1">
    <source>
        <dbReference type="Pfam" id="PF08387"/>
    </source>
</evidence>
<dbReference type="InterPro" id="IPR032675">
    <property type="entry name" value="LRR_dom_sf"/>
</dbReference>
<gene>
    <name evidence="3" type="primary">ga10615</name>
    <name evidence="3" type="ORF">PR202_ga10615</name>
</gene>
<dbReference type="InterPro" id="IPR055411">
    <property type="entry name" value="LRR_FXL15/At3g58940/PEG3-like"/>
</dbReference>